<protein>
    <recommendedName>
        <fullName evidence="2">Beta-lactamase-related domain-containing protein</fullName>
    </recommendedName>
</protein>
<evidence type="ECO:0008006" key="2">
    <source>
        <dbReference type="Google" id="ProtNLM"/>
    </source>
</evidence>
<dbReference type="EMBL" id="BART01019084">
    <property type="protein sequence ID" value="GAG81708.1"/>
    <property type="molecule type" value="Genomic_DNA"/>
</dbReference>
<comment type="caution">
    <text evidence="1">The sequence shown here is derived from an EMBL/GenBank/DDBJ whole genome shotgun (WGS) entry which is preliminary data.</text>
</comment>
<dbReference type="AlphaFoldDB" id="X1BC36"/>
<name>X1BC36_9ZZZZ</name>
<reference evidence="1" key="1">
    <citation type="journal article" date="2014" name="Front. Microbiol.">
        <title>High frequency of phylogenetically diverse reductive dehalogenase-homologous genes in deep subseafloor sedimentary metagenomes.</title>
        <authorList>
            <person name="Kawai M."/>
            <person name="Futagami T."/>
            <person name="Toyoda A."/>
            <person name="Takaki Y."/>
            <person name="Nishi S."/>
            <person name="Hori S."/>
            <person name="Arai W."/>
            <person name="Tsubouchi T."/>
            <person name="Morono Y."/>
            <person name="Uchiyama I."/>
            <person name="Ito T."/>
            <person name="Fujiyama A."/>
            <person name="Inagaki F."/>
            <person name="Takami H."/>
        </authorList>
    </citation>
    <scope>NUCLEOTIDE SEQUENCE</scope>
    <source>
        <strain evidence="1">Expedition CK06-06</strain>
    </source>
</reference>
<gene>
    <name evidence="1" type="ORF">S01H4_35821</name>
</gene>
<evidence type="ECO:0000313" key="1">
    <source>
        <dbReference type="EMBL" id="GAG81708.1"/>
    </source>
</evidence>
<proteinExistence type="predicted"/>
<dbReference type="InterPro" id="IPR012338">
    <property type="entry name" value="Beta-lactam/transpept-like"/>
</dbReference>
<organism evidence="1">
    <name type="scientific">marine sediment metagenome</name>
    <dbReference type="NCBI Taxonomy" id="412755"/>
    <lineage>
        <taxon>unclassified sequences</taxon>
        <taxon>metagenomes</taxon>
        <taxon>ecological metagenomes</taxon>
    </lineage>
</organism>
<sequence length="72" mass="8080">MKEKHYQSILNQLVSNISKKKYIYGAVFYISSGNGNIELISASGNMKEDSQYYIASINKLFVSSITLLTIPN</sequence>
<accession>X1BC36</accession>
<dbReference type="SUPFAM" id="SSF56601">
    <property type="entry name" value="beta-lactamase/transpeptidase-like"/>
    <property type="match status" value="1"/>
</dbReference>